<comment type="caution">
    <text evidence="5">The sequence shown here is derived from an EMBL/GenBank/DDBJ whole genome shotgun (WGS) entry which is preliminary data.</text>
</comment>
<dbReference type="eggNOG" id="COG1136">
    <property type="taxonomic scope" value="Bacteria"/>
</dbReference>
<evidence type="ECO:0000259" key="4">
    <source>
        <dbReference type="PROSITE" id="PS50893"/>
    </source>
</evidence>
<dbReference type="Gene3D" id="3.40.50.300">
    <property type="entry name" value="P-loop containing nucleotide triphosphate hydrolases"/>
    <property type="match status" value="1"/>
</dbReference>
<dbReference type="Pfam" id="PF00005">
    <property type="entry name" value="ABC_tran"/>
    <property type="match status" value="1"/>
</dbReference>
<dbReference type="PANTHER" id="PTHR24220">
    <property type="entry name" value="IMPORT ATP-BINDING PROTEIN"/>
    <property type="match status" value="1"/>
</dbReference>
<evidence type="ECO:0000256" key="3">
    <source>
        <dbReference type="ARBA" id="ARBA00022840"/>
    </source>
</evidence>
<dbReference type="RefSeq" id="WP_003144864.1">
    <property type="nucleotide sequence ID" value="NZ_ACDZ02000014.1"/>
</dbReference>
<dbReference type="OrthoDB" id="9791546at2"/>
<keyword evidence="6" id="KW-1185">Reference proteome</keyword>
<reference evidence="5" key="2">
    <citation type="submission" date="2009-06" db="EMBL/GenBank/DDBJ databases">
        <authorList>
            <person name="Sebastian Y."/>
            <person name="Madupu R."/>
            <person name="Durkin A.S."/>
            <person name="Torralba M."/>
            <person name="Methe B."/>
            <person name="Sutton G.G."/>
            <person name="Strausberg R.L."/>
            <person name="Nelson K.E."/>
        </authorList>
    </citation>
    <scope>NUCLEOTIDE SEQUENCE [LARGE SCALE GENOMIC DNA]</scope>
    <source>
        <strain evidence="5">ATCC 10379</strain>
    </source>
</reference>
<dbReference type="PANTHER" id="PTHR24220:SF692">
    <property type="entry name" value="ABC TRANSPORTER DOMAIN-CONTAINING PROTEIN"/>
    <property type="match status" value="1"/>
</dbReference>
<dbReference type="GO" id="GO:0022857">
    <property type="term" value="F:transmembrane transporter activity"/>
    <property type="evidence" value="ECO:0007669"/>
    <property type="project" value="TreeGrafter"/>
</dbReference>
<keyword evidence="2" id="KW-0547">Nucleotide-binding</keyword>
<accession>C5NXC0</accession>
<dbReference type="AlphaFoldDB" id="C5NXC0"/>
<dbReference type="SUPFAM" id="SSF52540">
    <property type="entry name" value="P-loop containing nucleoside triphosphate hydrolases"/>
    <property type="match status" value="1"/>
</dbReference>
<dbReference type="PROSITE" id="PS50893">
    <property type="entry name" value="ABC_TRANSPORTER_2"/>
    <property type="match status" value="1"/>
</dbReference>
<evidence type="ECO:0000313" key="5">
    <source>
        <dbReference type="EMBL" id="EER67559.1"/>
    </source>
</evidence>
<dbReference type="EMBL" id="ACDZ02000014">
    <property type="protein sequence ID" value="EER67559.1"/>
    <property type="molecule type" value="Genomic_DNA"/>
</dbReference>
<proteinExistence type="predicted"/>
<feature type="domain" description="ABC transporter" evidence="4">
    <location>
        <begin position="2"/>
        <end position="238"/>
    </location>
</feature>
<gene>
    <name evidence="5" type="primary">lolD</name>
    <name evidence="5" type="ORF">GEMHA0001_0097</name>
</gene>
<dbReference type="InterPro" id="IPR003439">
    <property type="entry name" value="ABC_transporter-like_ATP-bd"/>
</dbReference>
<dbReference type="InterPro" id="IPR027417">
    <property type="entry name" value="P-loop_NTPase"/>
</dbReference>
<protein>
    <submittedName>
        <fullName evidence="5">ABC transporter, ATP-binding protein</fullName>
    </submittedName>
</protein>
<dbReference type="Proteomes" id="UP000006004">
    <property type="component" value="Unassembled WGS sequence"/>
</dbReference>
<organism evidence="5 6">
    <name type="scientific">Gemella haemolysans ATCC 10379</name>
    <dbReference type="NCBI Taxonomy" id="546270"/>
    <lineage>
        <taxon>Bacteria</taxon>
        <taxon>Bacillati</taxon>
        <taxon>Bacillota</taxon>
        <taxon>Bacilli</taxon>
        <taxon>Bacillales</taxon>
        <taxon>Gemellaceae</taxon>
        <taxon>Gemella</taxon>
    </lineage>
</organism>
<dbReference type="InterPro" id="IPR017871">
    <property type="entry name" value="ABC_transporter-like_CS"/>
</dbReference>
<dbReference type="GeneID" id="93287744"/>
<dbReference type="GO" id="GO:0005886">
    <property type="term" value="C:plasma membrane"/>
    <property type="evidence" value="ECO:0007669"/>
    <property type="project" value="TreeGrafter"/>
</dbReference>
<reference evidence="5" key="1">
    <citation type="submission" date="2009-01" db="EMBL/GenBank/DDBJ databases">
        <authorList>
            <person name="Fulton L."/>
            <person name="Clifton S."/>
            <person name="Chinwalla A.T."/>
            <person name="Mitreva M."/>
            <person name="Sodergren E."/>
            <person name="Weinstock G."/>
            <person name="Clifton S."/>
            <person name="Dooling D.J."/>
            <person name="Fulton B."/>
            <person name="Minx P."/>
            <person name="Pepin K.H."/>
            <person name="Johnson M."/>
            <person name="Bhonagiri V."/>
            <person name="Nash W.E."/>
            <person name="Mardis E.R."/>
            <person name="Wilson R.K."/>
        </authorList>
    </citation>
    <scope>NUCLEOTIDE SEQUENCE [LARGE SCALE GENOMIC DNA]</scope>
    <source>
        <strain evidence="5">ATCC 10379</strain>
    </source>
</reference>
<dbReference type="InterPro" id="IPR017911">
    <property type="entry name" value="MacB-like_ATP-bd"/>
</dbReference>
<evidence type="ECO:0000256" key="1">
    <source>
        <dbReference type="ARBA" id="ARBA00022448"/>
    </source>
</evidence>
<keyword evidence="1" id="KW-0813">Transport</keyword>
<evidence type="ECO:0000313" key="6">
    <source>
        <dbReference type="Proteomes" id="UP000006004"/>
    </source>
</evidence>
<dbReference type="GO" id="GO:0005524">
    <property type="term" value="F:ATP binding"/>
    <property type="evidence" value="ECO:0007669"/>
    <property type="project" value="UniProtKB-KW"/>
</dbReference>
<dbReference type="InterPro" id="IPR015854">
    <property type="entry name" value="ABC_transpr_LolD-like"/>
</dbReference>
<dbReference type="GO" id="GO:0016887">
    <property type="term" value="F:ATP hydrolysis activity"/>
    <property type="evidence" value="ECO:0007669"/>
    <property type="project" value="InterPro"/>
</dbReference>
<sequence length="247" mass="28032">MINLLNINKEIKNRKIIDNLNLFVEKGEFIVIMGKSGSGKSTLLKIIAGLLKLDSGKVVIDNKNITSLNNEKLAEYRLKNIGIVFQDYQLLDIFTAYENIIFPARVLKKEDIKTIRNKANYFIKMANLENEKDKNITELSGGEKQRVAFARAFMNTPKVILADEPTGALDSKNAANLIKFIRESIKKLGQTMIMVSHDSYIAAYADKVYFLKDGNIISNLSFDRTNIDIDLSNRVDLIQRELLKINI</sequence>
<evidence type="ECO:0000256" key="2">
    <source>
        <dbReference type="ARBA" id="ARBA00022741"/>
    </source>
</evidence>
<dbReference type="CDD" id="cd03255">
    <property type="entry name" value="ABC_MJ0796_LolCDE_FtsE"/>
    <property type="match status" value="1"/>
</dbReference>
<name>C5NXC0_9BACL</name>
<keyword evidence="3 5" id="KW-0067">ATP-binding</keyword>
<dbReference type="InterPro" id="IPR003593">
    <property type="entry name" value="AAA+_ATPase"/>
</dbReference>
<dbReference type="PROSITE" id="PS00211">
    <property type="entry name" value="ABC_TRANSPORTER_1"/>
    <property type="match status" value="1"/>
</dbReference>
<dbReference type="SMART" id="SM00382">
    <property type="entry name" value="AAA"/>
    <property type="match status" value="1"/>
</dbReference>